<dbReference type="PANTHER" id="PTHR10585">
    <property type="entry name" value="ER LUMEN PROTEIN RETAINING RECEPTOR"/>
    <property type="match status" value="1"/>
</dbReference>
<dbReference type="Proteomes" id="UP001276659">
    <property type="component" value="Unassembled WGS sequence"/>
</dbReference>
<dbReference type="GO" id="GO:0005789">
    <property type="term" value="C:endoplasmic reticulum membrane"/>
    <property type="evidence" value="ECO:0007669"/>
    <property type="project" value="UniProtKB-SubCell"/>
</dbReference>
<keyword evidence="4 12" id="KW-0812">Transmembrane</keyword>
<dbReference type="GO" id="GO:0015031">
    <property type="term" value="P:protein transport"/>
    <property type="evidence" value="ECO:0007669"/>
    <property type="project" value="UniProtKB-KW"/>
</dbReference>
<evidence type="ECO:0000256" key="1">
    <source>
        <dbReference type="ARBA" id="ARBA00004477"/>
    </source>
</evidence>
<dbReference type="GO" id="GO:0016192">
    <property type="term" value="P:vesicle-mediated transport"/>
    <property type="evidence" value="ECO:0007669"/>
    <property type="project" value="UniProtKB-KW"/>
</dbReference>
<evidence type="ECO:0000256" key="2">
    <source>
        <dbReference type="ARBA" id="ARBA00010120"/>
    </source>
</evidence>
<evidence type="ECO:0000256" key="11">
    <source>
        <dbReference type="SAM" id="MobiDB-lite"/>
    </source>
</evidence>
<dbReference type="GO" id="GO:0046923">
    <property type="term" value="F:ER retention sequence binding"/>
    <property type="evidence" value="ECO:0007669"/>
    <property type="project" value="InterPro"/>
</dbReference>
<organism evidence="13 14">
    <name type="scientific">Lepraria neglecta</name>
    <dbReference type="NCBI Taxonomy" id="209136"/>
    <lineage>
        <taxon>Eukaryota</taxon>
        <taxon>Fungi</taxon>
        <taxon>Dikarya</taxon>
        <taxon>Ascomycota</taxon>
        <taxon>Pezizomycotina</taxon>
        <taxon>Lecanoromycetes</taxon>
        <taxon>OSLEUM clade</taxon>
        <taxon>Lecanoromycetidae</taxon>
        <taxon>Lecanorales</taxon>
        <taxon>Lecanorineae</taxon>
        <taxon>Stereocaulaceae</taxon>
        <taxon>Lepraria</taxon>
    </lineage>
</organism>
<feature type="transmembrane region" description="Helical" evidence="12">
    <location>
        <begin position="129"/>
        <end position="149"/>
    </location>
</feature>
<keyword evidence="9 12" id="KW-0472">Membrane</keyword>
<evidence type="ECO:0000256" key="9">
    <source>
        <dbReference type="ARBA" id="ARBA00023136"/>
    </source>
</evidence>
<keyword evidence="10" id="KW-0675">Receptor</keyword>
<evidence type="ECO:0000256" key="8">
    <source>
        <dbReference type="ARBA" id="ARBA00022989"/>
    </source>
</evidence>
<dbReference type="Pfam" id="PF00810">
    <property type="entry name" value="ER_lumen_recept"/>
    <property type="match status" value="1"/>
</dbReference>
<reference evidence="13" key="1">
    <citation type="submission" date="2022-11" db="EMBL/GenBank/DDBJ databases">
        <title>Chromosomal genome sequence assembly and mating type (MAT) locus characterization of the leprose asexual lichenized fungus Lepraria neglecta (Nyl.) Erichsen.</title>
        <authorList>
            <person name="Allen J.L."/>
            <person name="Pfeffer B."/>
        </authorList>
    </citation>
    <scope>NUCLEOTIDE SEQUENCE</scope>
    <source>
        <strain evidence="13">Allen 5258</strain>
    </source>
</reference>
<evidence type="ECO:0000256" key="4">
    <source>
        <dbReference type="ARBA" id="ARBA00022692"/>
    </source>
</evidence>
<gene>
    <name evidence="13" type="ORF">OEA41_009553</name>
</gene>
<evidence type="ECO:0000313" key="13">
    <source>
        <dbReference type="EMBL" id="KAK3170167.1"/>
    </source>
</evidence>
<feature type="transmembrane region" description="Helical" evidence="12">
    <location>
        <begin position="191"/>
        <end position="211"/>
    </location>
</feature>
<keyword evidence="7" id="KW-0653">Protein transport</keyword>
<dbReference type="EMBL" id="JASNWA010000009">
    <property type="protein sequence ID" value="KAK3170167.1"/>
    <property type="molecule type" value="Genomic_DNA"/>
</dbReference>
<feature type="transmembrane region" description="Helical" evidence="12">
    <location>
        <begin position="99"/>
        <end position="117"/>
    </location>
</feature>
<evidence type="ECO:0000256" key="10">
    <source>
        <dbReference type="ARBA" id="ARBA00023170"/>
    </source>
</evidence>
<evidence type="ECO:0000256" key="12">
    <source>
        <dbReference type="SAM" id="Phobius"/>
    </source>
</evidence>
<proteinExistence type="inferred from homology"/>
<keyword evidence="5" id="KW-0256">Endoplasmic reticulum</keyword>
<feature type="transmembrane region" description="Helical" evidence="12">
    <location>
        <begin position="34"/>
        <end position="52"/>
    </location>
</feature>
<evidence type="ECO:0000256" key="6">
    <source>
        <dbReference type="ARBA" id="ARBA00022892"/>
    </source>
</evidence>
<evidence type="ECO:0000256" key="3">
    <source>
        <dbReference type="ARBA" id="ARBA00022448"/>
    </source>
</evidence>
<keyword evidence="3" id="KW-0813">Transport</keyword>
<dbReference type="PRINTS" id="PR00660">
    <property type="entry name" value="ERLUMENR"/>
</dbReference>
<dbReference type="AlphaFoldDB" id="A0AAD9Z532"/>
<evidence type="ECO:0000313" key="14">
    <source>
        <dbReference type="Proteomes" id="UP001276659"/>
    </source>
</evidence>
<evidence type="ECO:0008006" key="15">
    <source>
        <dbReference type="Google" id="ProtNLM"/>
    </source>
</evidence>
<evidence type="ECO:0000256" key="7">
    <source>
        <dbReference type="ARBA" id="ARBA00022927"/>
    </source>
</evidence>
<feature type="transmembrane region" description="Helical" evidence="12">
    <location>
        <begin position="161"/>
        <end position="179"/>
    </location>
</feature>
<sequence length="319" mass="36192">MIHMNIFRVLGDVSHTASKCILIWAIHSNRSAEGVSLITQMFYVAVFCTRYLDLLWVPPRVSWWNFILKNFYIISSLYIILLMTRVYARTREREKSWRLGAYCLGGSIVLTPVVIVINLAKQRTDFSDILWTFSIILESVCVVPQLLLLRQTTVPTVIDSFYLLTLGSYRGFYILNWIVRAASSEHHFEWRAVLFGIIQTAFYVDFAWVYWTRQRVKLRNGGVVDSDDLSRGFLVSRVLGRGDPGIDDEERGAGDGANDDDTAPSSRGGGKWGLRGISVSADEGVIDPRNKAQDSKVRDDELAGIMDDDESDEDARPHQ</sequence>
<feature type="transmembrane region" description="Helical" evidence="12">
    <location>
        <begin position="64"/>
        <end position="87"/>
    </location>
</feature>
<comment type="subcellular location">
    <subcellularLocation>
        <location evidence="1">Endoplasmic reticulum membrane</location>
        <topology evidence="1">Multi-pass membrane protein</topology>
    </subcellularLocation>
</comment>
<keyword evidence="14" id="KW-1185">Reference proteome</keyword>
<evidence type="ECO:0000256" key="5">
    <source>
        <dbReference type="ARBA" id="ARBA00022824"/>
    </source>
</evidence>
<protein>
    <recommendedName>
        <fullName evidence="15">ER lumen protein retaining receptor</fullName>
    </recommendedName>
</protein>
<comment type="caution">
    <text evidence="13">The sequence shown here is derived from an EMBL/GenBank/DDBJ whole genome shotgun (WGS) entry which is preliminary data.</text>
</comment>
<feature type="compositionally biased region" description="Basic and acidic residues" evidence="11">
    <location>
        <begin position="286"/>
        <end position="301"/>
    </location>
</feature>
<comment type="similarity">
    <text evidence="2">Belongs to the ERD2 family.</text>
</comment>
<name>A0AAD9Z532_9LECA</name>
<dbReference type="GO" id="GO:0006621">
    <property type="term" value="P:protein retention in ER lumen"/>
    <property type="evidence" value="ECO:0007669"/>
    <property type="project" value="InterPro"/>
</dbReference>
<feature type="region of interest" description="Disordered" evidence="11">
    <location>
        <begin position="244"/>
        <end position="319"/>
    </location>
</feature>
<keyword evidence="8 12" id="KW-1133">Transmembrane helix</keyword>
<accession>A0AAD9Z532</accession>
<keyword evidence="6" id="KW-0931">ER-Golgi transport</keyword>
<dbReference type="InterPro" id="IPR000133">
    <property type="entry name" value="ER_ret_rcpt"/>
</dbReference>